<evidence type="ECO:0000313" key="10">
    <source>
        <dbReference type="Proteomes" id="UP000011668"/>
    </source>
</evidence>
<keyword evidence="10" id="KW-1185">Reference proteome</keyword>
<dbReference type="SMART" id="SM00448">
    <property type="entry name" value="REC"/>
    <property type="match status" value="1"/>
</dbReference>
<evidence type="ECO:0000256" key="6">
    <source>
        <dbReference type="PROSITE-ProRule" id="PRU00169"/>
    </source>
</evidence>
<dbReference type="GO" id="GO:0006355">
    <property type="term" value="P:regulation of DNA-templated transcription"/>
    <property type="evidence" value="ECO:0007669"/>
    <property type="project" value="TreeGrafter"/>
</dbReference>
<dbReference type="GO" id="GO:0000156">
    <property type="term" value="F:phosphorelay response regulator activity"/>
    <property type="evidence" value="ECO:0007669"/>
    <property type="project" value="TreeGrafter"/>
</dbReference>
<dbReference type="OrthoDB" id="60033at2759"/>
<keyword evidence="7" id="KW-0472">Membrane</keyword>
<keyword evidence="1" id="KW-0597">Phosphoprotein</keyword>
<keyword evidence="2" id="KW-0902">Two-component regulatory system</keyword>
<dbReference type="SUPFAM" id="SSF52172">
    <property type="entry name" value="CheY-like"/>
    <property type="match status" value="1"/>
</dbReference>
<keyword evidence="5" id="KW-0804">Transcription</keyword>
<dbReference type="HOGENOM" id="CLU_1391076_0_0_1"/>
<keyword evidence="7" id="KW-1133">Transmembrane helix</keyword>
<dbReference type="Proteomes" id="UP000011668">
    <property type="component" value="Unassembled WGS sequence"/>
</dbReference>
<evidence type="ECO:0000256" key="4">
    <source>
        <dbReference type="ARBA" id="ARBA00023125"/>
    </source>
</evidence>
<dbReference type="GO" id="GO:0032993">
    <property type="term" value="C:protein-DNA complex"/>
    <property type="evidence" value="ECO:0007669"/>
    <property type="project" value="TreeGrafter"/>
</dbReference>
<dbReference type="GO" id="GO:0005829">
    <property type="term" value="C:cytosol"/>
    <property type="evidence" value="ECO:0007669"/>
    <property type="project" value="TreeGrafter"/>
</dbReference>
<evidence type="ECO:0000256" key="5">
    <source>
        <dbReference type="ARBA" id="ARBA00023163"/>
    </source>
</evidence>
<dbReference type="InterPro" id="IPR039420">
    <property type="entry name" value="WalR-like"/>
</dbReference>
<evidence type="ECO:0000313" key="9">
    <source>
        <dbReference type="EMBL" id="ELU39762.1"/>
    </source>
</evidence>
<evidence type="ECO:0000256" key="7">
    <source>
        <dbReference type="SAM" id="Phobius"/>
    </source>
</evidence>
<comment type="caution">
    <text evidence="9">The sequence shown here is derived from an EMBL/GenBank/DDBJ whole genome shotgun (WGS) entry which is preliminary data.</text>
</comment>
<sequence>MTIEQNLGIKVLVANDGAEALEIARKESPNLILSGMSTIVATVFFFCGLQSGQLIGFSLKLITALRSSNETTLIPVILVTAQAGVEGRVEGLLSGADDVICKPFQSRELLARANLHTQLGKRRVELETKFNERTEELKIVTESSPVAFFRINSDRDYPACNLLRWLRPTHRGVQQWCMGQGTACAHEPGYRWNVNR</sequence>
<gene>
    <name evidence="9" type="ORF">AG1IA_06207</name>
</gene>
<keyword evidence="7" id="KW-0812">Transmembrane</keyword>
<organism evidence="9 10">
    <name type="scientific">Thanatephorus cucumeris (strain AG1-IA)</name>
    <name type="common">Rice sheath blight fungus</name>
    <name type="synonym">Rhizoctonia solani</name>
    <dbReference type="NCBI Taxonomy" id="983506"/>
    <lineage>
        <taxon>Eukaryota</taxon>
        <taxon>Fungi</taxon>
        <taxon>Dikarya</taxon>
        <taxon>Basidiomycota</taxon>
        <taxon>Agaricomycotina</taxon>
        <taxon>Agaricomycetes</taxon>
        <taxon>Cantharellales</taxon>
        <taxon>Ceratobasidiaceae</taxon>
        <taxon>Rhizoctonia</taxon>
        <taxon>Rhizoctonia solani AG-1</taxon>
    </lineage>
</organism>
<evidence type="ECO:0000256" key="1">
    <source>
        <dbReference type="ARBA" id="ARBA00022553"/>
    </source>
</evidence>
<dbReference type="PANTHER" id="PTHR48111">
    <property type="entry name" value="REGULATOR OF RPOS"/>
    <property type="match status" value="1"/>
</dbReference>
<dbReference type="EMBL" id="AFRT01001632">
    <property type="protein sequence ID" value="ELU39762.1"/>
    <property type="molecule type" value="Genomic_DNA"/>
</dbReference>
<keyword evidence="4" id="KW-0238">DNA-binding</keyword>
<protein>
    <submittedName>
        <fullName evidence="9">Response regulator receiver domain-containing protein</fullName>
    </submittedName>
</protein>
<feature type="transmembrane region" description="Helical" evidence="7">
    <location>
        <begin position="31"/>
        <end position="49"/>
    </location>
</feature>
<accession>L8WSJ2</accession>
<name>L8WSJ2_THACA</name>
<evidence type="ECO:0000256" key="2">
    <source>
        <dbReference type="ARBA" id="ARBA00023012"/>
    </source>
</evidence>
<comment type="caution">
    <text evidence="6">Lacks conserved residue(s) required for the propagation of feature annotation.</text>
</comment>
<reference evidence="9 10" key="1">
    <citation type="journal article" date="2013" name="Nat. Commun.">
        <title>The evolution and pathogenic mechanisms of the rice sheath blight pathogen.</title>
        <authorList>
            <person name="Zheng A."/>
            <person name="Lin R."/>
            <person name="Xu L."/>
            <person name="Qin P."/>
            <person name="Tang C."/>
            <person name="Ai P."/>
            <person name="Zhang D."/>
            <person name="Liu Y."/>
            <person name="Sun Z."/>
            <person name="Feng H."/>
            <person name="Wang Y."/>
            <person name="Chen Y."/>
            <person name="Liang X."/>
            <person name="Fu R."/>
            <person name="Li Q."/>
            <person name="Zhang J."/>
            <person name="Yu X."/>
            <person name="Xie Z."/>
            <person name="Ding L."/>
            <person name="Guan P."/>
            <person name="Tang J."/>
            <person name="Liang Y."/>
            <person name="Wang S."/>
            <person name="Deng Q."/>
            <person name="Li S."/>
            <person name="Zhu J."/>
            <person name="Wang L."/>
            <person name="Liu H."/>
            <person name="Li P."/>
        </authorList>
    </citation>
    <scope>NUCLEOTIDE SEQUENCE [LARGE SCALE GENOMIC DNA]</scope>
    <source>
        <strain evidence="10">AG-1 IA</strain>
    </source>
</reference>
<dbReference type="InterPro" id="IPR011006">
    <property type="entry name" value="CheY-like_superfamily"/>
</dbReference>
<dbReference type="PANTHER" id="PTHR48111:SF1">
    <property type="entry name" value="TWO-COMPONENT RESPONSE REGULATOR ORR33"/>
    <property type="match status" value="1"/>
</dbReference>
<dbReference type="GO" id="GO:0000976">
    <property type="term" value="F:transcription cis-regulatory region binding"/>
    <property type="evidence" value="ECO:0007669"/>
    <property type="project" value="TreeGrafter"/>
</dbReference>
<dbReference type="Gene3D" id="3.40.50.2300">
    <property type="match status" value="1"/>
</dbReference>
<evidence type="ECO:0000259" key="8">
    <source>
        <dbReference type="PROSITE" id="PS50110"/>
    </source>
</evidence>
<dbReference type="InterPro" id="IPR001789">
    <property type="entry name" value="Sig_transdc_resp-reg_receiver"/>
</dbReference>
<evidence type="ECO:0000256" key="3">
    <source>
        <dbReference type="ARBA" id="ARBA00023015"/>
    </source>
</evidence>
<feature type="domain" description="Response regulatory" evidence="8">
    <location>
        <begin position="1"/>
        <end position="117"/>
    </location>
</feature>
<dbReference type="AlphaFoldDB" id="L8WSJ2"/>
<keyword evidence="3" id="KW-0805">Transcription regulation</keyword>
<proteinExistence type="predicted"/>
<dbReference type="STRING" id="983506.L8WSJ2"/>
<dbReference type="PROSITE" id="PS50110">
    <property type="entry name" value="RESPONSE_REGULATORY"/>
    <property type="match status" value="1"/>
</dbReference>